<name>A0A0R0M3V8_9MICR</name>
<keyword evidence="10" id="KW-1185">Reference proteome</keyword>
<feature type="transmembrane region" description="Helical" evidence="7">
    <location>
        <begin position="354"/>
        <end position="375"/>
    </location>
</feature>
<feature type="transmembrane region" description="Helical" evidence="7">
    <location>
        <begin position="98"/>
        <end position="119"/>
    </location>
</feature>
<dbReference type="EMBL" id="LGUB01000029">
    <property type="protein sequence ID" value="KRH94805.1"/>
    <property type="molecule type" value="Genomic_DNA"/>
</dbReference>
<reference evidence="9 10" key="1">
    <citation type="submission" date="2015-07" db="EMBL/GenBank/DDBJ databases">
        <title>The genome of Pseudoloma neurophilia, a relevant intracellular parasite of the zebrafish.</title>
        <authorList>
            <person name="Ndikumana S."/>
            <person name="Pelin A."/>
            <person name="Sanders J."/>
            <person name="Corradi N."/>
        </authorList>
    </citation>
    <scope>NUCLEOTIDE SEQUENCE [LARGE SCALE GENOMIC DNA]</scope>
    <source>
        <strain evidence="9 10">MK1</strain>
    </source>
</reference>
<feature type="transmembrane region" description="Helical" evidence="7">
    <location>
        <begin position="64"/>
        <end position="86"/>
    </location>
</feature>
<feature type="transmembrane region" description="Helical" evidence="7">
    <location>
        <begin position="161"/>
        <end position="179"/>
    </location>
</feature>
<accession>A0A0R0M3V8</accession>
<evidence type="ECO:0000256" key="5">
    <source>
        <dbReference type="ARBA" id="ARBA00022989"/>
    </source>
</evidence>
<evidence type="ECO:0000313" key="10">
    <source>
        <dbReference type="Proteomes" id="UP000051530"/>
    </source>
</evidence>
<feature type="transmembrane region" description="Helical" evidence="7">
    <location>
        <begin position="416"/>
        <end position="437"/>
    </location>
</feature>
<dbReference type="PROSITE" id="PS00216">
    <property type="entry name" value="SUGAR_TRANSPORT_1"/>
    <property type="match status" value="1"/>
</dbReference>
<organism evidence="9 10">
    <name type="scientific">Pseudoloma neurophilia</name>
    <dbReference type="NCBI Taxonomy" id="146866"/>
    <lineage>
        <taxon>Eukaryota</taxon>
        <taxon>Fungi</taxon>
        <taxon>Fungi incertae sedis</taxon>
        <taxon>Microsporidia</taxon>
        <taxon>Pseudoloma</taxon>
    </lineage>
</organism>
<dbReference type="InterPro" id="IPR005828">
    <property type="entry name" value="MFS_sugar_transport-like"/>
</dbReference>
<keyword evidence="6 7" id="KW-0472">Membrane</keyword>
<dbReference type="VEuPathDB" id="MicrosporidiaDB:M153_1390005552"/>
<evidence type="ECO:0000256" key="3">
    <source>
        <dbReference type="ARBA" id="ARBA00022448"/>
    </source>
</evidence>
<keyword evidence="4 7" id="KW-0812">Transmembrane</keyword>
<feature type="transmembrane region" description="Helical" evidence="7">
    <location>
        <begin position="34"/>
        <end position="52"/>
    </location>
</feature>
<feature type="transmembrane region" description="Helical" evidence="7">
    <location>
        <begin position="125"/>
        <end position="149"/>
    </location>
</feature>
<dbReference type="Pfam" id="PF00083">
    <property type="entry name" value="Sugar_tr"/>
    <property type="match status" value="2"/>
</dbReference>
<dbReference type="Proteomes" id="UP000051530">
    <property type="component" value="Unassembled WGS sequence"/>
</dbReference>
<dbReference type="OrthoDB" id="2196240at2759"/>
<evidence type="ECO:0000313" key="9">
    <source>
        <dbReference type="EMBL" id="KRH94805.1"/>
    </source>
</evidence>
<dbReference type="Gene3D" id="1.20.1250.20">
    <property type="entry name" value="MFS general substrate transporter like domains"/>
    <property type="match status" value="2"/>
</dbReference>
<dbReference type="GO" id="GO:0016020">
    <property type="term" value="C:membrane"/>
    <property type="evidence" value="ECO:0007669"/>
    <property type="project" value="UniProtKB-SubCell"/>
</dbReference>
<dbReference type="InterPro" id="IPR003663">
    <property type="entry name" value="Sugar/inositol_transpt"/>
</dbReference>
<evidence type="ECO:0000256" key="6">
    <source>
        <dbReference type="ARBA" id="ARBA00023136"/>
    </source>
</evidence>
<dbReference type="SUPFAM" id="SSF103473">
    <property type="entry name" value="MFS general substrate transporter"/>
    <property type="match status" value="1"/>
</dbReference>
<evidence type="ECO:0000259" key="8">
    <source>
        <dbReference type="PROSITE" id="PS50850"/>
    </source>
</evidence>
<comment type="subcellular location">
    <subcellularLocation>
        <location evidence="1">Membrane</location>
        <topology evidence="1">Multi-pass membrane protein</topology>
    </subcellularLocation>
</comment>
<evidence type="ECO:0000256" key="7">
    <source>
        <dbReference type="SAM" id="Phobius"/>
    </source>
</evidence>
<dbReference type="GO" id="GO:0015149">
    <property type="term" value="F:hexose transmembrane transporter activity"/>
    <property type="evidence" value="ECO:0007669"/>
    <property type="project" value="TreeGrafter"/>
</dbReference>
<protein>
    <submittedName>
        <fullName evidence="9">Major Facilitator Superfamily (MFS)</fullName>
    </submittedName>
</protein>
<sequence>MAIFGQNTSKRRLFSAESSTSFYQNSSRNQKIKYSALAACMNSFLMGFHFNMTPSTLVNFKNKISASGLSYAANIIFLGAILGCFIPSLLRYNLKTHIIVSLIFFTVGQTILTVVFSLIQKNHIPFIIAGQFFIGLGMGNTCTTVPQYLFHLATYGRKGMFGFLFYIAFIKGLSLAKFLDLYLQENWIPLVSNIIIITHVLLILAYIPILNVKNIRLKAIEGILHLFRLKEAKRSITLAILLQTAQQIAGFTIYKNLLQNIDNIQKPSGTVPDKNSTADQLHKCLIDFSKNILENVTFLSSRISIMLIYLIALFFGFLGMFSVEKLGRKRLILLSVLLCNITIIFLMFKKALFLSYVSYVAVFAFGLGPISWLILPEIFPDEYQTAGMIISGLTSVIISCILSLIFPLVAEQMLKNIFAITGMCLSVIFFTIIFFMADTAGNISRFQ</sequence>
<feature type="transmembrane region" description="Helical" evidence="7">
    <location>
        <begin position="191"/>
        <end position="210"/>
    </location>
</feature>
<evidence type="ECO:0000256" key="1">
    <source>
        <dbReference type="ARBA" id="ARBA00004141"/>
    </source>
</evidence>
<dbReference type="InterPro" id="IPR020846">
    <property type="entry name" value="MFS_dom"/>
</dbReference>
<comment type="caution">
    <text evidence="9">The sequence shown here is derived from an EMBL/GenBank/DDBJ whole genome shotgun (WGS) entry which is preliminary data.</text>
</comment>
<feature type="transmembrane region" description="Helical" evidence="7">
    <location>
        <begin position="387"/>
        <end position="410"/>
    </location>
</feature>
<keyword evidence="3" id="KW-0813">Transport</keyword>
<evidence type="ECO:0000256" key="4">
    <source>
        <dbReference type="ARBA" id="ARBA00022692"/>
    </source>
</evidence>
<dbReference type="PANTHER" id="PTHR23503">
    <property type="entry name" value="SOLUTE CARRIER FAMILY 2"/>
    <property type="match status" value="1"/>
</dbReference>
<feature type="transmembrane region" description="Helical" evidence="7">
    <location>
        <begin position="303"/>
        <end position="323"/>
    </location>
</feature>
<dbReference type="PRINTS" id="PR00171">
    <property type="entry name" value="SUGRTRNSPORT"/>
</dbReference>
<gene>
    <name evidence="9" type="ORF">M153_1390005552</name>
</gene>
<dbReference type="InterPro" id="IPR005829">
    <property type="entry name" value="Sugar_transporter_CS"/>
</dbReference>
<dbReference type="AlphaFoldDB" id="A0A0R0M3V8"/>
<dbReference type="InterPro" id="IPR045263">
    <property type="entry name" value="GLUT"/>
</dbReference>
<proteinExistence type="inferred from homology"/>
<comment type="similarity">
    <text evidence="2">Belongs to the major facilitator superfamily. Sugar transporter (TC 2.A.1.1) family.</text>
</comment>
<keyword evidence="5 7" id="KW-1133">Transmembrane helix</keyword>
<feature type="domain" description="Major facilitator superfamily (MFS) profile" evidence="8">
    <location>
        <begin position="1"/>
        <end position="440"/>
    </location>
</feature>
<dbReference type="InterPro" id="IPR036259">
    <property type="entry name" value="MFS_trans_sf"/>
</dbReference>
<dbReference type="PANTHER" id="PTHR23503:SF8">
    <property type="entry name" value="FACILITATED GLUCOSE TRANSPORTER PROTEIN 1"/>
    <property type="match status" value="1"/>
</dbReference>
<evidence type="ECO:0000256" key="2">
    <source>
        <dbReference type="ARBA" id="ARBA00010992"/>
    </source>
</evidence>
<feature type="transmembrane region" description="Helical" evidence="7">
    <location>
        <begin position="330"/>
        <end position="348"/>
    </location>
</feature>
<dbReference type="PROSITE" id="PS50850">
    <property type="entry name" value="MFS"/>
    <property type="match status" value="1"/>
</dbReference>